<evidence type="ECO:0000256" key="7">
    <source>
        <dbReference type="PROSITE-ProRule" id="PRU00042"/>
    </source>
</evidence>
<dbReference type="SMART" id="SM00355">
    <property type="entry name" value="ZnF_C2H2"/>
    <property type="match status" value="5"/>
</dbReference>
<dbReference type="InterPro" id="IPR056436">
    <property type="entry name" value="Znf-C2H2_ZIC1-5/GLI1-3-like"/>
</dbReference>
<organism evidence="10 11">
    <name type="scientific">Amphimedon queenslandica</name>
    <name type="common">Sponge</name>
    <dbReference type="NCBI Taxonomy" id="400682"/>
    <lineage>
        <taxon>Eukaryota</taxon>
        <taxon>Metazoa</taxon>
        <taxon>Porifera</taxon>
        <taxon>Demospongiae</taxon>
        <taxon>Heteroscleromorpha</taxon>
        <taxon>Haplosclerida</taxon>
        <taxon>Niphatidae</taxon>
        <taxon>Amphimedon</taxon>
    </lineage>
</organism>
<feature type="compositionally biased region" description="Low complexity" evidence="8">
    <location>
        <begin position="34"/>
        <end position="50"/>
    </location>
</feature>
<evidence type="ECO:0000256" key="2">
    <source>
        <dbReference type="ARBA" id="ARBA00022723"/>
    </source>
</evidence>
<feature type="compositionally biased region" description="Low complexity" evidence="8">
    <location>
        <begin position="301"/>
        <end position="323"/>
    </location>
</feature>
<dbReference type="PROSITE" id="PS00028">
    <property type="entry name" value="ZINC_FINGER_C2H2_1"/>
    <property type="match status" value="4"/>
</dbReference>
<keyword evidence="4 7" id="KW-0863">Zinc-finger</keyword>
<keyword evidence="3" id="KW-0677">Repeat</keyword>
<dbReference type="Pfam" id="PF00096">
    <property type="entry name" value="zf-C2H2"/>
    <property type="match status" value="2"/>
</dbReference>
<keyword evidence="11" id="KW-1185">Reference proteome</keyword>
<keyword evidence="6" id="KW-0539">Nucleus</keyword>
<evidence type="ECO:0000256" key="1">
    <source>
        <dbReference type="ARBA" id="ARBA00004123"/>
    </source>
</evidence>
<dbReference type="SUPFAM" id="SSF57667">
    <property type="entry name" value="beta-beta-alpha zinc fingers"/>
    <property type="match status" value="3"/>
</dbReference>
<evidence type="ECO:0000256" key="5">
    <source>
        <dbReference type="ARBA" id="ARBA00022833"/>
    </source>
</evidence>
<evidence type="ECO:0000256" key="4">
    <source>
        <dbReference type="ARBA" id="ARBA00022771"/>
    </source>
</evidence>
<evidence type="ECO:0000256" key="8">
    <source>
        <dbReference type="SAM" id="MobiDB-lite"/>
    </source>
</evidence>
<evidence type="ECO:0000313" key="11">
    <source>
        <dbReference type="Proteomes" id="UP000007879"/>
    </source>
</evidence>
<dbReference type="InterPro" id="IPR013087">
    <property type="entry name" value="Znf_C2H2_type"/>
</dbReference>
<feature type="domain" description="C2H2-type" evidence="9">
    <location>
        <begin position="200"/>
        <end position="229"/>
    </location>
</feature>
<dbReference type="InterPro" id="IPR043359">
    <property type="entry name" value="GLI-like"/>
</dbReference>
<gene>
    <name evidence="10" type="primary">105312901</name>
</gene>
<dbReference type="FunFam" id="3.30.160.60:FF:000125">
    <property type="entry name" value="Putative zinc finger protein 143"/>
    <property type="match status" value="1"/>
</dbReference>
<dbReference type="AlphaFoldDB" id="A0AAN0J7J9"/>
<evidence type="ECO:0000256" key="3">
    <source>
        <dbReference type="ARBA" id="ARBA00022737"/>
    </source>
</evidence>
<accession>A0AAN0J7J9</accession>
<dbReference type="Gene3D" id="3.30.160.60">
    <property type="entry name" value="Classic Zinc Finger"/>
    <property type="match status" value="5"/>
</dbReference>
<dbReference type="GO" id="GO:0008270">
    <property type="term" value="F:zinc ion binding"/>
    <property type="evidence" value="ECO:0007669"/>
    <property type="project" value="UniProtKB-KW"/>
</dbReference>
<dbReference type="GO" id="GO:0005634">
    <property type="term" value="C:nucleus"/>
    <property type="evidence" value="ECO:0007669"/>
    <property type="project" value="UniProtKB-SubCell"/>
</dbReference>
<dbReference type="EnsemblMetazoa" id="XM_019997114.1">
    <property type="protein sequence ID" value="XP_019852673.1"/>
    <property type="gene ID" value="LOC105312901"/>
</dbReference>
<feature type="domain" description="C2H2-type" evidence="9">
    <location>
        <begin position="260"/>
        <end position="290"/>
    </location>
</feature>
<dbReference type="GO" id="GO:0000978">
    <property type="term" value="F:RNA polymerase II cis-regulatory region sequence-specific DNA binding"/>
    <property type="evidence" value="ECO:0007669"/>
    <property type="project" value="TreeGrafter"/>
</dbReference>
<dbReference type="PROSITE" id="PS50157">
    <property type="entry name" value="ZINC_FINGER_C2H2_2"/>
    <property type="match status" value="4"/>
</dbReference>
<dbReference type="FunFam" id="3.30.160.60:FF:000031">
    <property type="entry name" value="GLI family zinc finger 3"/>
    <property type="match status" value="1"/>
</dbReference>
<feature type="region of interest" description="Disordered" evidence="8">
    <location>
        <begin position="278"/>
        <end position="344"/>
    </location>
</feature>
<dbReference type="KEGG" id="aqu:105312901"/>
<dbReference type="PANTHER" id="PTHR45718:SF4">
    <property type="entry name" value="TRANSCRIPTIONAL ACTIVATOR CUBITUS INTERRUPTUS"/>
    <property type="match status" value="1"/>
</dbReference>
<sequence>MLCKEGAVTRERCVDINKMMQRGHQSLLPSLPMATTPASRSISASPTSSVEESDSPSPPLPPSSSFVAPFHSNGMELNPHPSSTSSPTPTSVLEQPSAFVTTPFTTQMGGAPTSYLNMIISDRNTRNDVKVSVVPPCQWDGCGLHFPTLQQLVSHLEHDHAHSLPTYACRWTGCTRGLKPFDARYKLITHLRCHTGERPYRCNHSGCTRRFSRLENLKLHMRTHTGEKPYTCHHEGCTKRFNNTSDRAKHMKTHIMKKPYACKFPGCDKAYTDPSSMRKHTKFAHKGREIKTTPPSHAPFTPSSQIGSSFTSSLTSLHSTGITLDGSKSNDRSPQEQPTPISPPLYVMMPLTRNNLVSSAQDQAMPTQSSPAFAGTVPTQSQVVMLQPQITTALLPHGVLPSQQGQQVILSPSQSGLIHSSSLSNPLLLCGRSGPTVTPDLLGARAPLLYQPMTLARPIQQVVLPIIPVTHVQPQK</sequence>
<evidence type="ECO:0000259" key="9">
    <source>
        <dbReference type="PROSITE" id="PS50157"/>
    </source>
</evidence>
<feature type="region of interest" description="Disordered" evidence="8">
    <location>
        <begin position="26"/>
        <end position="93"/>
    </location>
</feature>
<name>A0AAN0J7J9_AMPQE</name>
<dbReference type="PANTHER" id="PTHR45718">
    <property type="entry name" value="TRANSCRIPTIONAL ACTIVATOR CUBITUS INTERRUPTUS"/>
    <property type="match status" value="1"/>
</dbReference>
<dbReference type="Pfam" id="PF23561">
    <property type="entry name" value="zf-C2H2_15"/>
    <property type="match status" value="1"/>
</dbReference>
<comment type="subcellular location">
    <subcellularLocation>
        <location evidence="1">Nucleus</location>
    </subcellularLocation>
</comment>
<feature type="compositionally biased region" description="Low complexity" evidence="8">
    <location>
        <begin position="81"/>
        <end position="91"/>
    </location>
</feature>
<dbReference type="Proteomes" id="UP000007879">
    <property type="component" value="Unassembled WGS sequence"/>
</dbReference>
<dbReference type="InterPro" id="IPR036236">
    <property type="entry name" value="Znf_C2H2_sf"/>
</dbReference>
<keyword evidence="5" id="KW-0862">Zinc</keyword>
<reference evidence="11" key="1">
    <citation type="journal article" date="2010" name="Nature">
        <title>The Amphimedon queenslandica genome and the evolution of animal complexity.</title>
        <authorList>
            <person name="Srivastava M."/>
            <person name="Simakov O."/>
            <person name="Chapman J."/>
            <person name="Fahey B."/>
            <person name="Gauthier M.E."/>
            <person name="Mitros T."/>
            <person name="Richards G.S."/>
            <person name="Conaco C."/>
            <person name="Dacre M."/>
            <person name="Hellsten U."/>
            <person name="Larroux C."/>
            <person name="Putnam N.H."/>
            <person name="Stanke M."/>
            <person name="Adamska M."/>
            <person name="Darling A."/>
            <person name="Degnan S.M."/>
            <person name="Oakley T.H."/>
            <person name="Plachetzki D.C."/>
            <person name="Zhai Y."/>
            <person name="Adamski M."/>
            <person name="Calcino A."/>
            <person name="Cummins S.F."/>
            <person name="Goodstein D.M."/>
            <person name="Harris C."/>
            <person name="Jackson D.J."/>
            <person name="Leys S.P."/>
            <person name="Shu S."/>
            <person name="Woodcroft B.J."/>
            <person name="Vervoort M."/>
            <person name="Kosik K.S."/>
            <person name="Manning G."/>
            <person name="Degnan B.M."/>
            <person name="Rokhsar D.S."/>
        </authorList>
    </citation>
    <scope>NUCLEOTIDE SEQUENCE [LARGE SCALE GENOMIC DNA]</scope>
</reference>
<feature type="domain" description="C2H2-type" evidence="9">
    <location>
        <begin position="167"/>
        <end position="199"/>
    </location>
</feature>
<reference evidence="10" key="2">
    <citation type="submission" date="2024-06" db="UniProtKB">
        <authorList>
            <consortium name="EnsemblMetazoa"/>
        </authorList>
    </citation>
    <scope>IDENTIFICATION</scope>
</reference>
<keyword evidence="2" id="KW-0479">Metal-binding</keyword>
<proteinExistence type="predicted"/>
<protein>
    <recommendedName>
        <fullName evidence="9">C2H2-type domain-containing protein</fullName>
    </recommendedName>
</protein>
<evidence type="ECO:0000313" key="10">
    <source>
        <dbReference type="EnsemblMetazoa" id="XP_019852673.1"/>
    </source>
</evidence>
<feature type="domain" description="C2H2-type" evidence="9">
    <location>
        <begin position="230"/>
        <end position="259"/>
    </location>
</feature>
<dbReference type="GO" id="GO:0000981">
    <property type="term" value="F:DNA-binding transcription factor activity, RNA polymerase II-specific"/>
    <property type="evidence" value="ECO:0007669"/>
    <property type="project" value="TreeGrafter"/>
</dbReference>
<evidence type="ECO:0000256" key="6">
    <source>
        <dbReference type="ARBA" id="ARBA00023242"/>
    </source>
</evidence>